<dbReference type="Gene3D" id="1.10.238.10">
    <property type="entry name" value="EF-hand"/>
    <property type="match status" value="1"/>
</dbReference>
<organism evidence="3 4">
    <name type="scientific">Roseinatronobacter ekhonensis</name>
    <dbReference type="NCBI Taxonomy" id="254356"/>
    <lineage>
        <taxon>Bacteria</taxon>
        <taxon>Pseudomonadati</taxon>
        <taxon>Pseudomonadota</taxon>
        <taxon>Alphaproteobacteria</taxon>
        <taxon>Rhodobacterales</taxon>
        <taxon>Paracoccaceae</taxon>
        <taxon>Roseinatronobacter</taxon>
    </lineage>
</organism>
<dbReference type="SUPFAM" id="SSF47473">
    <property type="entry name" value="EF-hand"/>
    <property type="match status" value="1"/>
</dbReference>
<dbReference type="PROSITE" id="PS00018">
    <property type="entry name" value="EF_HAND_1"/>
    <property type="match status" value="1"/>
</dbReference>
<dbReference type="RefSeq" id="WP_121093087.1">
    <property type="nucleotide sequence ID" value="NZ_UIHC01000003.1"/>
</dbReference>
<dbReference type="InterPro" id="IPR002048">
    <property type="entry name" value="EF_hand_dom"/>
</dbReference>
<feature type="signal peptide" evidence="1">
    <location>
        <begin position="1"/>
        <end position="20"/>
    </location>
</feature>
<dbReference type="InterPro" id="IPR018247">
    <property type="entry name" value="EF_Hand_1_Ca_BS"/>
</dbReference>
<feature type="chain" id="PRO_5017359194" description="EF-hand domain-containing protein" evidence="1">
    <location>
        <begin position="21"/>
        <end position="163"/>
    </location>
</feature>
<dbReference type="PROSITE" id="PS50222">
    <property type="entry name" value="EF_HAND_2"/>
    <property type="match status" value="1"/>
</dbReference>
<dbReference type="OrthoDB" id="7858466at2"/>
<feature type="domain" description="EF-hand" evidence="2">
    <location>
        <begin position="52"/>
        <end position="87"/>
    </location>
</feature>
<evidence type="ECO:0000256" key="1">
    <source>
        <dbReference type="SAM" id="SignalP"/>
    </source>
</evidence>
<evidence type="ECO:0000313" key="3">
    <source>
        <dbReference type="EMBL" id="SUZ30790.1"/>
    </source>
</evidence>
<gene>
    <name evidence="3" type="ORF">ROE7235_00517</name>
</gene>
<dbReference type="Proteomes" id="UP000272908">
    <property type="component" value="Unassembled WGS sequence"/>
</dbReference>
<dbReference type="AlphaFoldDB" id="A0A3B0M5S1"/>
<evidence type="ECO:0000313" key="4">
    <source>
        <dbReference type="Proteomes" id="UP000272908"/>
    </source>
</evidence>
<proteinExistence type="predicted"/>
<dbReference type="InterPro" id="IPR011992">
    <property type="entry name" value="EF-hand-dom_pair"/>
</dbReference>
<dbReference type="GO" id="GO:0005509">
    <property type="term" value="F:calcium ion binding"/>
    <property type="evidence" value="ECO:0007669"/>
    <property type="project" value="InterPro"/>
</dbReference>
<evidence type="ECO:0000259" key="2">
    <source>
        <dbReference type="PROSITE" id="PS50222"/>
    </source>
</evidence>
<keyword evidence="4" id="KW-1185">Reference proteome</keyword>
<name>A0A3B0M5S1_9RHOB</name>
<sequence length="163" mass="17665">MTRLTLPAIILVALAGQASAQSDEAGIEGRKLAETIFASMLSPGGDHVNMGDIEQFRASSFAAMDGDGDGQVSYAEFASWDPGFARIAETQGRGEAYVTASKIVYAFWDRDGNDSLNEREYRIAMSHDFRRADLDGDALLSESEFIGGFPMMVAMRAAIRPDL</sequence>
<dbReference type="EMBL" id="UIHC01000003">
    <property type="protein sequence ID" value="SUZ30790.1"/>
    <property type="molecule type" value="Genomic_DNA"/>
</dbReference>
<accession>A0A3B0M5S1</accession>
<dbReference type="Pfam" id="PF13202">
    <property type="entry name" value="EF-hand_5"/>
    <property type="match status" value="1"/>
</dbReference>
<protein>
    <recommendedName>
        <fullName evidence="2">EF-hand domain-containing protein</fullName>
    </recommendedName>
</protein>
<keyword evidence="1" id="KW-0732">Signal</keyword>
<reference evidence="4" key="1">
    <citation type="submission" date="2018-08" db="EMBL/GenBank/DDBJ databases">
        <authorList>
            <person name="Rodrigo-Torres L."/>
            <person name="Arahal R. D."/>
            <person name="Lucena T."/>
        </authorList>
    </citation>
    <scope>NUCLEOTIDE SEQUENCE [LARGE SCALE GENOMIC DNA]</scope>
    <source>
        <strain evidence="4">CECT 7235</strain>
    </source>
</reference>